<dbReference type="Pfam" id="PF12756">
    <property type="entry name" value="zf-C2H2_2"/>
    <property type="match status" value="1"/>
</dbReference>
<dbReference type="GO" id="GO:0030687">
    <property type="term" value="C:preribosome, large subunit precursor"/>
    <property type="evidence" value="ECO:0007669"/>
    <property type="project" value="TreeGrafter"/>
</dbReference>
<feature type="domain" description="ZN622/Rei1/Reh1 zinc finger C2H2-type" evidence="2">
    <location>
        <begin position="125"/>
        <end position="213"/>
    </location>
</feature>
<feature type="compositionally biased region" description="Acidic residues" evidence="1">
    <location>
        <begin position="108"/>
        <end position="119"/>
    </location>
</feature>
<dbReference type="InterPro" id="IPR036236">
    <property type="entry name" value="Znf_C2H2_sf"/>
</dbReference>
<sequence>MLGTTDNQGTTADNQNHAEQSPAPLPSTTYSCTSCQISFQDGPEQRVHMKTPWQYVEINAPRSTSQELTSNSVYNIKRRIASLPPIPLDVFETQIEKKNETSKPSISSDEEVSDHESEESPSPFQCLFCSQDFANDDTGFAANLEHMQTTHGMTIPDPELVVDLPSFVGYLATEVRAWHECVYCGATKPSTRSIQSHMRDKGHCRLNLDREPELLDFWDRPQWVDGDEDGDGPAALEPDLSAMEISLASGRVIGSRQAAPAIKKASRQQRSLAMRALSSGSEPDEADSLPQDGGPQLASGRQLARRDEMSLLGVSVQQRQALVLAEKKAQRSEAVARRAREWVTAKGANLQKYDQVDTTMKKGKQNHKLQPR</sequence>
<reference evidence="3 4" key="1">
    <citation type="journal article" date="2018" name="IMA Fungus">
        <title>IMA Genome-F 9: Draft genome sequence of Annulohypoxylon stygium, Aspergillus mulundensis, Berkeleyomyces basicola (syn. Thielaviopsis basicola), Ceratocystis smalleyi, two Cercospora beticola strains, Coleophoma cylindrospora, Fusarium fracticaudum, Phialophora cf. hyalina, and Morchella septimelata.</title>
        <authorList>
            <person name="Wingfield B.D."/>
            <person name="Bills G.F."/>
            <person name="Dong Y."/>
            <person name="Huang W."/>
            <person name="Nel W.J."/>
            <person name="Swalarsk-Parry B.S."/>
            <person name="Vaghefi N."/>
            <person name="Wilken P.M."/>
            <person name="An Z."/>
            <person name="de Beer Z.W."/>
            <person name="De Vos L."/>
            <person name="Chen L."/>
            <person name="Duong T.A."/>
            <person name="Gao Y."/>
            <person name="Hammerbacher A."/>
            <person name="Kikkert J.R."/>
            <person name="Li Y."/>
            <person name="Li H."/>
            <person name="Li K."/>
            <person name="Li Q."/>
            <person name="Liu X."/>
            <person name="Ma X."/>
            <person name="Naidoo K."/>
            <person name="Pethybridge S.J."/>
            <person name="Sun J."/>
            <person name="Steenkamp E.T."/>
            <person name="van der Nest M.A."/>
            <person name="van Wyk S."/>
            <person name="Wingfield M.J."/>
            <person name="Xiong C."/>
            <person name="Yue Q."/>
            <person name="Zhang X."/>
        </authorList>
    </citation>
    <scope>NUCLEOTIDE SEQUENCE [LARGE SCALE GENOMIC DNA]</scope>
    <source>
        <strain evidence="3 4">BP6252</strain>
    </source>
</reference>
<dbReference type="InterPro" id="IPR040025">
    <property type="entry name" value="Znf622/Rei1/Reh1"/>
</dbReference>
<comment type="caution">
    <text evidence="3">The sequence shown here is derived from an EMBL/GenBank/DDBJ whole genome shotgun (WGS) entry which is preliminary data.</text>
</comment>
<feature type="region of interest" description="Disordered" evidence="1">
    <location>
        <begin position="258"/>
        <end position="303"/>
    </location>
</feature>
<organism evidence="3 4">
    <name type="scientific">Coleophoma cylindrospora</name>
    <dbReference type="NCBI Taxonomy" id="1849047"/>
    <lineage>
        <taxon>Eukaryota</taxon>
        <taxon>Fungi</taxon>
        <taxon>Dikarya</taxon>
        <taxon>Ascomycota</taxon>
        <taxon>Pezizomycotina</taxon>
        <taxon>Leotiomycetes</taxon>
        <taxon>Helotiales</taxon>
        <taxon>Dermateaceae</taxon>
        <taxon>Coleophoma</taxon>
    </lineage>
</organism>
<dbReference type="GO" id="GO:0042273">
    <property type="term" value="P:ribosomal large subunit biogenesis"/>
    <property type="evidence" value="ECO:0007669"/>
    <property type="project" value="TreeGrafter"/>
</dbReference>
<name>A0A3D8QNI5_9HELO</name>
<feature type="region of interest" description="Disordered" evidence="1">
    <location>
        <begin position="97"/>
        <end position="120"/>
    </location>
</feature>
<dbReference type="STRING" id="1849047.A0A3D8QNI5"/>
<dbReference type="PANTHER" id="PTHR13182:SF8">
    <property type="entry name" value="CYTOPLASMIC 60S SUBUNIT BIOGENESIS FACTOR ZNF622"/>
    <property type="match status" value="1"/>
</dbReference>
<dbReference type="InterPro" id="IPR041661">
    <property type="entry name" value="ZN622/Rei1/Reh1_Znf-C2H2"/>
</dbReference>
<evidence type="ECO:0000313" key="3">
    <source>
        <dbReference type="EMBL" id="RDW63365.1"/>
    </source>
</evidence>
<dbReference type="OrthoDB" id="19329at2759"/>
<evidence type="ECO:0000313" key="4">
    <source>
        <dbReference type="Proteomes" id="UP000256645"/>
    </source>
</evidence>
<feature type="region of interest" description="Disordered" evidence="1">
    <location>
        <begin position="1"/>
        <end position="27"/>
    </location>
</feature>
<dbReference type="Proteomes" id="UP000256645">
    <property type="component" value="Unassembled WGS sequence"/>
</dbReference>
<dbReference type="EMBL" id="PDLM01000013">
    <property type="protein sequence ID" value="RDW63365.1"/>
    <property type="molecule type" value="Genomic_DNA"/>
</dbReference>
<feature type="compositionally biased region" description="Polar residues" evidence="1">
    <location>
        <begin position="1"/>
        <end position="19"/>
    </location>
</feature>
<dbReference type="AlphaFoldDB" id="A0A3D8QNI5"/>
<protein>
    <recommendedName>
        <fullName evidence="2">ZN622/Rei1/Reh1 zinc finger C2H2-type domain-containing protein</fullName>
    </recommendedName>
</protein>
<keyword evidence="4" id="KW-1185">Reference proteome</keyword>
<dbReference type="SUPFAM" id="SSF57667">
    <property type="entry name" value="beta-beta-alpha zinc fingers"/>
    <property type="match status" value="1"/>
</dbReference>
<accession>A0A3D8QNI5</accession>
<gene>
    <name evidence="3" type="ORF">BP6252_10910</name>
</gene>
<evidence type="ECO:0000256" key="1">
    <source>
        <dbReference type="SAM" id="MobiDB-lite"/>
    </source>
</evidence>
<dbReference type="PANTHER" id="PTHR13182">
    <property type="entry name" value="ZINC FINGER PROTEIN 622"/>
    <property type="match status" value="1"/>
</dbReference>
<proteinExistence type="predicted"/>
<evidence type="ECO:0000259" key="2">
    <source>
        <dbReference type="Pfam" id="PF12756"/>
    </source>
</evidence>